<dbReference type="GO" id="GO:0051536">
    <property type="term" value="F:iron-sulfur cluster binding"/>
    <property type="evidence" value="ECO:0007669"/>
    <property type="project" value="UniProtKB-KW"/>
</dbReference>
<dbReference type="Pfam" id="PF04055">
    <property type="entry name" value="Radical_SAM"/>
    <property type="match status" value="1"/>
</dbReference>
<dbReference type="SFLD" id="SFLDG01067">
    <property type="entry name" value="SPASM/twitch_domain_containing"/>
    <property type="match status" value="1"/>
</dbReference>
<dbReference type="Proteomes" id="UP000199373">
    <property type="component" value="Unassembled WGS sequence"/>
</dbReference>
<protein>
    <submittedName>
        <fullName evidence="7">Radical SAM enzyme, rSAM/lipoprotein system/putative lipoprotein, rSAM/lipoprotein system</fullName>
    </submittedName>
</protein>
<keyword evidence="5" id="KW-0411">Iron-sulfur</keyword>
<dbReference type="CDD" id="cd01335">
    <property type="entry name" value="Radical_SAM"/>
    <property type="match status" value="1"/>
</dbReference>
<evidence type="ECO:0000256" key="2">
    <source>
        <dbReference type="ARBA" id="ARBA00022691"/>
    </source>
</evidence>
<sequence length="523" mass="59989">MKATPLSFKKAVALELWRRQQAITCKEHPLRQLFWECTLRCDLRCRHCGSDCKMLPENKDMPKEDFLRVLDSIAQKTDPHKVFVVISGGEPLMRRDLEVCGRAIYEKGFPWGMVTNGLHLTPQRWQGLLKAGIHSMSISLDGLEEAHNWMRGNEKSFQMVSQALDMLVAKSDFLFDIVTCVNRRNYATLDEIKDFLITKGVKRWRLFTVFPVGRAALDPMMRLTDEEFRGVFDYIKRTREEGRIRVDYGCEGFLGNYEGEVRSRLFSCQAGITVGSVMADGAIGACASIRADYHQGNIYEDDFMDVWENRYLPYRNREWMKTDECATCKYFRYCRGNGMHLRDKEGKLLFCHLHRLNSENNKREYHMKVRFNYWYNAVLTVLLSMLGYSCSLSDPDGPVEYGTPSANFEVKGCVTDEAGVPVQGIKTLVKLVETYGNKVHVEGMDSVLTSESGNYQLKYGGSAFDRRMKLIVKDIDGPANGGQFKSDTLDIDFDKAVKVKNGDGHWFMGDYEITKNVQLKKEQ</sequence>
<evidence type="ECO:0000256" key="1">
    <source>
        <dbReference type="ARBA" id="ARBA00001966"/>
    </source>
</evidence>
<dbReference type="GO" id="GO:0003824">
    <property type="term" value="F:catalytic activity"/>
    <property type="evidence" value="ECO:0007669"/>
    <property type="project" value="InterPro"/>
</dbReference>
<dbReference type="PANTHER" id="PTHR11228">
    <property type="entry name" value="RADICAL SAM DOMAIN PROTEIN"/>
    <property type="match status" value="1"/>
</dbReference>
<dbReference type="AlphaFoldDB" id="A0A1I0N8L3"/>
<keyword evidence="4" id="KW-0408">Iron</keyword>
<dbReference type="InterPro" id="IPR013785">
    <property type="entry name" value="Aldolase_TIM"/>
</dbReference>
<dbReference type="PROSITE" id="PS51918">
    <property type="entry name" value="RADICAL_SAM"/>
    <property type="match status" value="1"/>
</dbReference>
<dbReference type="InterPro" id="IPR026403">
    <property type="entry name" value="Lipo_with_rSAM"/>
</dbReference>
<comment type="cofactor">
    <cofactor evidence="1">
        <name>[4Fe-4S] cluster</name>
        <dbReference type="ChEBI" id="CHEBI:49883"/>
    </cofactor>
</comment>
<evidence type="ECO:0000256" key="4">
    <source>
        <dbReference type="ARBA" id="ARBA00023004"/>
    </source>
</evidence>
<dbReference type="Pfam" id="PF13186">
    <property type="entry name" value="SPASM"/>
    <property type="match status" value="1"/>
</dbReference>
<keyword evidence="7" id="KW-0449">Lipoprotein</keyword>
<dbReference type="Gene3D" id="3.20.20.70">
    <property type="entry name" value="Aldolase class I"/>
    <property type="match status" value="1"/>
</dbReference>
<dbReference type="InterPro" id="IPR007197">
    <property type="entry name" value="rSAM"/>
</dbReference>
<dbReference type="GO" id="GO:0046872">
    <property type="term" value="F:metal ion binding"/>
    <property type="evidence" value="ECO:0007669"/>
    <property type="project" value="UniProtKB-KW"/>
</dbReference>
<evidence type="ECO:0000313" key="7">
    <source>
        <dbReference type="EMBL" id="SEV97177.1"/>
    </source>
</evidence>
<proteinExistence type="predicted"/>
<dbReference type="InterPro" id="IPR026404">
    <property type="entry name" value="rSAM_w_lipo"/>
</dbReference>
<dbReference type="InterPro" id="IPR023885">
    <property type="entry name" value="4Fe4S-binding_SPASM_dom"/>
</dbReference>
<gene>
    <name evidence="7" type="ORF">SAMN04487850_1031</name>
</gene>
<evidence type="ECO:0000256" key="3">
    <source>
        <dbReference type="ARBA" id="ARBA00022723"/>
    </source>
</evidence>
<evidence type="ECO:0000313" key="8">
    <source>
        <dbReference type="Proteomes" id="UP000199373"/>
    </source>
</evidence>
<dbReference type="InterPro" id="IPR050377">
    <property type="entry name" value="Radical_SAM_PqqE_MftC-like"/>
</dbReference>
<keyword evidence="2" id="KW-0949">S-adenosyl-L-methionine</keyword>
<evidence type="ECO:0000259" key="6">
    <source>
        <dbReference type="PROSITE" id="PS51918"/>
    </source>
</evidence>
<feature type="domain" description="Radical SAM core" evidence="6">
    <location>
        <begin position="27"/>
        <end position="247"/>
    </location>
</feature>
<dbReference type="SFLD" id="SFLDS00029">
    <property type="entry name" value="Radical_SAM"/>
    <property type="match status" value="1"/>
</dbReference>
<keyword evidence="3" id="KW-0479">Metal-binding</keyword>
<evidence type="ECO:0000256" key="5">
    <source>
        <dbReference type="ARBA" id="ARBA00023014"/>
    </source>
</evidence>
<keyword evidence="8" id="KW-1185">Reference proteome</keyword>
<accession>A0A1I0N8L3</accession>
<dbReference type="NCBIfam" id="TIGR04133">
    <property type="entry name" value="rSAM_w_lipo"/>
    <property type="match status" value="1"/>
</dbReference>
<organism evidence="7 8">
    <name type="scientific">Prevotella aff. ruminicola Tc2-24</name>
    <dbReference type="NCBI Taxonomy" id="81582"/>
    <lineage>
        <taxon>Bacteria</taxon>
        <taxon>Pseudomonadati</taxon>
        <taxon>Bacteroidota</taxon>
        <taxon>Bacteroidia</taxon>
        <taxon>Bacteroidales</taxon>
        <taxon>Prevotellaceae</taxon>
        <taxon>Prevotella</taxon>
    </lineage>
</organism>
<dbReference type="SUPFAM" id="SSF102114">
    <property type="entry name" value="Radical SAM enzymes"/>
    <property type="match status" value="1"/>
</dbReference>
<dbReference type="InterPro" id="IPR058240">
    <property type="entry name" value="rSAM_sf"/>
</dbReference>
<name>A0A1I0N8L3_9BACT</name>
<dbReference type="EMBL" id="FOIQ01000002">
    <property type="protein sequence ID" value="SEV97177.1"/>
    <property type="molecule type" value="Genomic_DNA"/>
</dbReference>
<dbReference type="NCBIfam" id="TIGR04085">
    <property type="entry name" value="rSAM_more_4Fe4S"/>
    <property type="match status" value="1"/>
</dbReference>
<reference evidence="7 8" key="1">
    <citation type="submission" date="2016-10" db="EMBL/GenBank/DDBJ databases">
        <authorList>
            <person name="de Groot N.N."/>
        </authorList>
    </citation>
    <scope>NUCLEOTIDE SEQUENCE [LARGE SCALE GENOMIC DNA]</scope>
    <source>
        <strain evidence="7 8">TC2-24</strain>
    </source>
</reference>
<dbReference type="SFLD" id="SFLDG01386">
    <property type="entry name" value="main_SPASM_domain-containing"/>
    <property type="match status" value="1"/>
</dbReference>
<dbReference type="PANTHER" id="PTHR11228:SF7">
    <property type="entry name" value="PQQA PEPTIDE CYCLASE"/>
    <property type="match status" value="1"/>
</dbReference>
<dbReference type="NCBIfam" id="TIGR04134">
    <property type="entry name" value="lipo_with_rSAM"/>
    <property type="match status" value="1"/>
</dbReference>